<accession>A0A938XS49</accession>
<evidence type="ECO:0000256" key="3">
    <source>
        <dbReference type="ARBA" id="ARBA00022729"/>
    </source>
</evidence>
<evidence type="ECO:0000313" key="5">
    <source>
        <dbReference type="EMBL" id="MBM7555829.1"/>
    </source>
</evidence>
<dbReference type="RefSeq" id="WP_204700554.1">
    <property type="nucleotide sequence ID" value="NZ_JAFBDQ010000003.1"/>
</dbReference>
<sequence length="439" mass="49209">MFKRKKLFLILIVVVSLLLVACNAEEQSSSQEKSDDKVEIVIAGGAVGKELETIKKAARMYENDHSNVDIKVLDTPNLAQDRLDLYLQYLKNKSSEVDLYQIDMTWPGDLAQYFIDLNNNEINQAIEKHFQTVVESNRVNDKLIAIPWFIESSLLYYRSDLLEKYGYEGPPRTWDQLEKMVKKIQKEERDKGNSNFWGYLWQGEAYEGLTSNALEWIASNNGGTIVNSEQEITVNNQQAREMIKEVASWVGRISPHGVTSMTEESTRKMWQSGNAVFMRNLPYVYALASAEDSAVEGKFDVAPLPAGDGDSTSVLGGGSLAVSKYSEHPQVAADVALFMTSPKVQKMRAIEAALNPTIKSLYQDQEVLAAVPFFEKLYNVFITATPRPASVTAPNYNQVSQAFYQAVHSVLTGEKDTATALEKLEEKLKKITAFKTDNP</sequence>
<feature type="signal peptide" evidence="4">
    <location>
        <begin position="1"/>
        <end position="24"/>
    </location>
</feature>
<keyword evidence="3 4" id="KW-0732">Signal</keyword>
<dbReference type="Gene3D" id="3.40.190.10">
    <property type="entry name" value="Periplasmic binding protein-like II"/>
    <property type="match status" value="2"/>
</dbReference>
<evidence type="ECO:0000256" key="2">
    <source>
        <dbReference type="ARBA" id="ARBA00022448"/>
    </source>
</evidence>
<dbReference type="PROSITE" id="PS51257">
    <property type="entry name" value="PROKAR_LIPOPROTEIN"/>
    <property type="match status" value="1"/>
</dbReference>
<dbReference type="EMBL" id="JAFBDQ010000003">
    <property type="protein sequence ID" value="MBM7555829.1"/>
    <property type="molecule type" value="Genomic_DNA"/>
</dbReference>
<dbReference type="AlphaFoldDB" id="A0A938XS49"/>
<keyword evidence="2" id="KW-0813">Transport</keyword>
<organism evidence="5 6">
    <name type="scientific">Halanaerobacter jeridensis</name>
    <dbReference type="NCBI Taxonomy" id="706427"/>
    <lineage>
        <taxon>Bacteria</taxon>
        <taxon>Bacillati</taxon>
        <taxon>Bacillota</taxon>
        <taxon>Clostridia</taxon>
        <taxon>Halanaerobiales</taxon>
        <taxon>Halobacteroidaceae</taxon>
        <taxon>Halanaerobacter</taxon>
    </lineage>
</organism>
<evidence type="ECO:0000256" key="4">
    <source>
        <dbReference type="SAM" id="SignalP"/>
    </source>
</evidence>
<evidence type="ECO:0000313" key="6">
    <source>
        <dbReference type="Proteomes" id="UP000774000"/>
    </source>
</evidence>
<protein>
    <submittedName>
        <fullName evidence="5">Trehalose/maltose transport system substrate-binding protein</fullName>
    </submittedName>
</protein>
<proteinExistence type="inferred from homology"/>
<evidence type="ECO:0000256" key="1">
    <source>
        <dbReference type="ARBA" id="ARBA00008520"/>
    </source>
</evidence>
<gene>
    <name evidence="5" type="ORF">JOC47_000663</name>
</gene>
<dbReference type="InterPro" id="IPR050490">
    <property type="entry name" value="Bact_solute-bd_prot1"/>
</dbReference>
<keyword evidence="6" id="KW-1185">Reference proteome</keyword>
<name>A0A938XS49_9FIRM</name>
<dbReference type="PANTHER" id="PTHR43649">
    <property type="entry name" value="ARABINOSE-BINDING PROTEIN-RELATED"/>
    <property type="match status" value="1"/>
</dbReference>
<comment type="caution">
    <text evidence="5">The sequence shown here is derived from an EMBL/GenBank/DDBJ whole genome shotgun (WGS) entry which is preliminary data.</text>
</comment>
<dbReference type="CDD" id="cd14750">
    <property type="entry name" value="PBP2_TMBP"/>
    <property type="match status" value="1"/>
</dbReference>
<dbReference type="Proteomes" id="UP000774000">
    <property type="component" value="Unassembled WGS sequence"/>
</dbReference>
<dbReference type="Pfam" id="PF01547">
    <property type="entry name" value="SBP_bac_1"/>
    <property type="match status" value="1"/>
</dbReference>
<dbReference type="InterPro" id="IPR006059">
    <property type="entry name" value="SBP"/>
</dbReference>
<reference evidence="5" key="1">
    <citation type="submission" date="2021-01" db="EMBL/GenBank/DDBJ databases">
        <title>Genomic Encyclopedia of Type Strains, Phase IV (KMG-IV): sequencing the most valuable type-strain genomes for metagenomic binning, comparative biology and taxonomic classification.</title>
        <authorList>
            <person name="Goeker M."/>
        </authorList>
    </citation>
    <scope>NUCLEOTIDE SEQUENCE</scope>
    <source>
        <strain evidence="5">DSM 23230</strain>
    </source>
</reference>
<comment type="similarity">
    <text evidence="1">Belongs to the bacterial solute-binding protein 1 family.</text>
</comment>
<dbReference type="PANTHER" id="PTHR43649:SF34">
    <property type="entry name" value="ABC TRANSPORTER PERIPLASMIC-BINDING PROTEIN YCJN-RELATED"/>
    <property type="match status" value="1"/>
</dbReference>
<feature type="chain" id="PRO_5039213992" evidence="4">
    <location>
        <begin position="25"/>
        <end position="439"/>
    </location>
</feature>
<dbReference type="SUPFAM" id="SSF53850">
    <property type="entry name" value="Periplasmic binding protein-like II"/>
    <property type="match status" value="1"/>
</dbReference>